<feature type="region of interest" description="Disordered" evidence="9">
    <location>
        <begin position="348"/>
        <end position="374"/>
    </location>
</feature>
<proteinExistence type="inferred from homology"/>
<keyword evidence="2 8" id="KW-0812">Transmembrane</keyword>
<dbReference type="SUPFAM" id="SSF81321">
    <property type="entry name" value="Family A G protein-coupled receptor-like"/>
    <property type="match status" value="1"/>
</dbReference>
<keyword evidence="5 10" id="KW-0472">Membrane</keyword>
<name>A0ABD3WIP4_SINWO</name>
<feature type="domain" description="G-protein coupled receptors family 1 profile" evidence="11">
    <location>
        <begin position="43"/>
        <end position="442"/>
    </location>
</feature>
<evidence type="ECO:0000256" key="9">
    <source>
        <dbReference type="SAM" id="MobiDB-lite"/>
    </source>
</evidence>
<evidence type="ECO:0000256" key="3">
    <source>
        <dbReference type="ARBA" id="ARBA00022989"/>
    </source>
</evidence>
<dbReference type="EMBL" id="JBJQND010000006">
    <property type="protein sequence ID" value="KAL3873841.1"/>
    <property type="molecule type" value="Genomic_DNA"/>
</dbReference>
<comment type="similarity">
    <text evidence="8">Belongs to the G-protein coupled receptor 1 family.</text>
</comment>
<dbReference type="PANTHER" id="PTHR24243">
    <property type="entry name" value="G-PROTEIN COUPLED RECEPTOR"/>
    <property type="match status" value="1"/>
</dbReference>
<dbReference type="CDD" id="cd00637">
    <property type="entry name" value="7tm_classA_rhodopsin-like"/>
    <property type="match status" value="1"/>
</dbReference>
<keyword evidence="7 8" id="KW-0807">Transducer</keyword>
<protein>
    <recommendedName>
        <fullName evidence="11">G-protein coupled receptors family 1 profile domain-containing protein</fullName>
    </recommendedName>
</protein>
<keyword evidence="3 10" id="KW-1133">Transmembrane helix</keyword>
<dbReference type="Gene3D" id="1.20.1070.10">
    <property type="entry name" value="Rhodopsin 7-helix transmembrane proteins"/>
    <property type="match status" value="2"/>
</dbReference>
<feature type="transmembrane region" description="Helical" evidence="10">
    <location>
        <begin position="74"/>
        <end position="93"/>
    </location>
</feature>
<comment type="caution">
    <text evidence="12">The sequence shown here is derived from an EMBL/GenBank/DDBJ whole genome shotgun (WGS) entry which is preliminary data.</text>
</comment>
<dbReference type="InterPro" id="IPR000276">
    <property type="entry name" value="GPCR_Rhodpsn"/>
</dbReference>
<accession>A0ABD3WIP4</accession>
<evidence type="ECO:0000313" key="12">
    <source>
        <dbReference type="EMBL" id="KAL3873842.1"/>
    </source>
</evidence>
<feature type="compositionally biased region" description="Basic and acidic residues" evidence="9">
    <location>
        <begin position="307"/>
        <end position="317"/>
    </location>
</feature>
<feature type="transmembrane region" description="Helical" evidence="10">
    <location>
        <begin position="427"/>
        <end position="445"/>
    </location>
</feature>
<keyword evidence="4 8" id="KW-0297">G-protein coupled receptor</keyword>
<sequence length="473" mass="53617">MDMNVSVQEENLDAPFSDVINLTDGITLLTLKEINDAEAKILVPVIVFYVIVMVLGLIGNTLVIIVHKLRPTRIFIVCLAALDITACIVGIPYHVLDLMNPYTYIYPAACKILTFLITLPTVASMFILVIVAVDRYLKLCKPLRNEEINMESIRTCVIAISCSLVVTWPYMLMYGQSTVKTGVENLSGSECFFDDSFADTLFPIVYTGFTLVIFVIVTLVLIVLYIIIWRAVIKQEKYYNTLFKSANAKNIVADTKTIFRSFSSCTRPPEKRQAVVESDDGKGLEANGESLCYSYQKVNKNPPERVHRADVTEHEESNPSGKSVTSSRDDTHCSSDIKVNVHKKESTLRFQSGTAVRSQSQSSDANYNSVRHKNQQPRTKLTKIMFTITFVFIIAYLPTFSVSLLNATDDTFWNDISNCEIILYDTLLRFYLLNNMAKPFIYVVWDSRFRTKCIRLLEILICRSSSRTEEDML</sequence>
<feature type="transmembrane region" description="Helical" evidence="10">
    <location>
        <begin position="105"/>
        <end position="133"/>
    </location>
</feature>
<keyword evidence="13" id="KW-1185">Reference proteome</keyword>
<dbReference type="PROSITE" id="PS00237">
    <property type="entry name" value="G_PROTEIN_RECEP_F1_1"/>
    <property type="match status" value="1"/>
</dbReference>
<comment type="subcellular location">
    <subcellularLocation>
        <location evidence="1">Membrane</location>
        <topology evidence="1">Multi-pass membrane protein</topology>
    </subcellularLocation>
</comment>
<evidence type="ECO:0000256" key="8">
    <source>
        <dbReference type="RuleBase" id="RU000688"/>
    </source>
</evidence>
<evidence type="ECO:0000259" key="11">
    <source>
        <dbReference type="PROSITE" id="PS50262"/>
    </source>
</evidence>
<dbReference type="PROSITE" id="PS50262">
    <property type="entry name" value="G_PROTEIN_RECEP_F1_2"/>
    <property type="match status" value="1"/>
</dbReference>
<dbReference type="GO" id="GO:0016020">
    <property type="term" value="C:membrane"/>
    <property type="evidence" value="ECO:0007669"/>
    <property type="project" value="UniProtKB-SubCell"/>
</dbReference>
<evidence type="ECO:0000256" key="1">
    <source>
        <dbReference type="ARBA" id="ARBA00004141"/>
    </source>
</evidence>
<feature type="transmembrane region" description="Helical" evidence="10">
    <location>
        <begin position="384"/>
        <end position="407"/>
    </location>
</feature>
<dbReference type="AlphaFoldDB" id="A0ABD3WIP4"/>
<dbReference type="EMBL" id="JBJQND010000006">
    <property type="protein sequence ID" value="KAL3873842.1"/>
    <property type="molecule type" value="Genomic_DNA"/>
</dbReference>
<gene>
    <name evidence="12" type="ORF">ACJMK2_036926</name>
</gene>
<feature type="transmembrane region" description="Helical" evidence="10">
    <location>
        <begin position="41"/>
        <end position="67"/>
    </location>
</feature>
<dbReference type="Pfam" id="PF00001">
    <property type="entry name" value="7tm_1"/>
    <property type="match status" value="1"/>
</dbReference>
<feature type="transmembrane region" description="Helical" evidence="10">
    <location>
        <begin position="153"/>
        <end position="171"/>
    </location>
</feature>
<feature type="transmembrane region" description="Helical" evidence="10">
    <location>
        <begin position="204"/>
        <end position="228"/>
    </location>
</feature>
<dbReference type="PRINTS" id="PR00237">
    <property type="entry name" value="GPCRRHODOPSN"/>
</dbReference>
<dbReference type="GO" id="GO:0004930">
    <property type="term" value="F:G protein-coupled receptor activity"/>
    <property type="evidence" value="ECO:0007669"/>
    <property type="project" value="UniProtKB-KW"/>
</dbReference>
<evidence type="ECO:0000256" key="6">
    <source>
        <dbReference type="ARBA" id="ARBA00023170"/>
    </source>
</evidence>
<dbReference type="InterPro" id="IPR017452">
    <property type="entry name" value="GPCR_Rhodpsn_7TM"/>
</dbReference>
<organism evidence="12 13">
    <name type="scientific">Sinanodonta woodiana</name>
    <name type="common">Chinese pond mussel</name>
    <name type="synonym">Anodonta woodiana</name>
    <dbReference type="NCBI Taxonomy" id="1069815"/>
    <lineage>
        <taxon>Eukaryota</taxon>
        <taxon>Metazoa</taxon>
        <taxon>Spiralia</taxon>
        <taxon>Lophotrochozoa</taxon>
        <taxon>Mollusca</taxon>
        <taxon>Bivalvia</taxon>
        <taxon>Autobranchia</taxon>
        <taxon>Heteroconchia</taxon>
        <taxon>Palaeoheterodonta</taxon>
        <taxon>Unionida</taxon>
        <taxon>Unionoidea</taxon>
        <taxon>Unionidae</taxon>
        <taxon>Unioninae</taxon>
        <taxon>Sinanodonta</taxon>
    </lineage>
</organism>
<evidence type="ECO:0000256" key="10">
    <source>
        <dbReference type="SAM" id="Phobius"/>
    </source>
</evidence>
<reference evidence="12 13" key="1">
    <citation type="submission" date="2024-11" db="EMBL/GenBank/DDBJ databases">
        <title>Chromosome-level genome assembly of the freshwater bivalve Anodonta woodiana.</title>
        <authorList>
            <person name="Chen X."/>
        </authorList>
    </citation>
    <scope>NUCLEOTIDE SEQUENCE [LARGE SCALE GENOMIC DNA]</scope>
    <source>
        <strain evidence="12">MN2024</strain>
        <tissue evidence="12">Gills</tissue>
    </source>
</reference>
<evidence type="ECO:0000256" key="7">
    <source>
        <dbReference type="ARBA" id="ARBA00023224"/>
    </source>
</evidence>
<evidence type="ECO:0000256" key="4">
    <source>
        <dbReference type="ARBA" id="ARBA00023040"/>
    </source>
</evidence>
<evidence type="ECO:0000256" key="5">
    <source>
        <dbReference type="ARBA" id="ARBA00023136"/>
    </source>
</evidence>
<evidence type="ECO:0000313" key="13">
    <source>
        <dbReference type="Proteomes" id="UP001634394"/>
    </source>
</evidence>
<evidence type="ECO:0000256" key="2">
    <source>
        <dbReference type="ARBA" id="ARBA00022692"/>
    </source>
</evidence>
<dbReference type="Proteomes" id="UP001634394">
    <property type="component" value="Unassembled WGS sequence"/>
</dbReference>
<keyword evidence="6 8" id="KW-0675">Receptor</keyword>
<feature type="region of interest" description="Disordered" evidence="9">
    <location>
        <begin position="307"/>
        <end position="336"/>
    </location>
</feature>
<feature type="compositionally biased region" description="Polar residues" evidence="9">
    <location>
        <begin position="348"/>
        <end position="369"/>
    </location>
</feature>
<dbReference type="PANTHER" id="PTHR24243:SF208">
    <property type="entry name" value="PYROKININ-1 RECEPTOR"/>
    <property type="match status" value="1"/>
</dbReference>